<dbReference type="AlphaFoldDB" id="A0A086AKW2"/>
<keyword evidence="4" id="KW-1185">Reference proteome</keyword>
<dbReference type="EMBL" id="MUGY01000008">
    <property type="protein sequence ID" value="OXA95160.1"/>
    <property type="molecule type" value="Genomic_DNA"/>
</dbReference>
<evidence type="ECO:0000313" key="3">
    <source>
        <dbReference type="Proteomes" id="UP000028712"/>
    </source>
</evidence>
<dbReference type="Proteomes" id="UP000028712">
    <property type="component" value="Unassembled WGS sequence"/>
</dbReference>
<evidence type="ECO:0000313" key="1">
    <source>
        <dbReference type="EMBL" id="KFF17326.1"/>
    </source>
</evidence>
<dbReference type="Proteomes" id="UP000198424">
    <property type="component" value="Unassembled WGS sequence"/>
</dbReference>
<sequence length="176" mass="21478">MIFIINSQGTNLITREELSIKEWAEKLDKFIRYTAFIDDNELIKQLTYEYNLNQTQIEEIEKCLENEKIKYHRYTCIKYEHFKIESVYLEIKKLKGKLIYWKDWDYVFEEKDNDYFLWCFLGGFADAQREIKLSEEHIKKYKEIGIAQIDYLIDNLQKLHNSEEYKLAITENRVVM</sequence>
<comment type="caution">
    <text evidence="1">The sequence shown here is derived from an EMBL/GenBank/DDBJ whole genome shotgun (WGS) entry which is preliminary data.</text>
</comment>
<organism evidence="1 3">
    <name type="scientific">Flavobacterium hydatis</name>
    <name type="common">Cytophaga aquatilis</name>
    <dbReference type="NCBI Taxonomy" id="991"/>
    <lineage>
        <taxon>Bacteria</taxon>
        <taxon>Pseudomonadati</taxon>
        <taxon>Bacteroidota</taxon>
        <taxon>Flavobacteriia</taxon>
        <taxon>Flavobacteriales</taxon>
        <taxon>Flavobacteriaceae</taxon>
        <taxon>Flavobacterium</taxon>
    </lineage>
</organism>
<name>A0A086AKW2_FLAHY</name>
<dbReference type="EMBL" id="JPRM01000010">
    <property type="protein sequence ID" value="KFF17326.1"/>
    <property type="molecule type" value="Genomic_DNA"/>
</dbReference>
<evidence type="ECO:0000313" key="4">
    <source>
        <dbReference type="Proteomes" id="UP000198424"/>
    </source>
</evidence>
<reference evidence="2 4" key="2">
    <citation type="submission" date="2016-11" db="EMBL/GenBank/DDBJ databases">
        <title>Whole genomes of Flavobacteriaceae.</title>
        <authorList>
            <person name="Stine C."/>
            <person name="Li C."/>
            <person name="Tadesse D."/>
        </authorList>
    </citation>
    <scope>NUCLEOTIDE SEQUENCE [LARGE SCALE GENOMIC DNA]</scope>
    <source>
        <strain evidence="2 4">ATCC 29551</strain>
    </source>
</reference>
<gene>
    <name evidence="2" type="ORF">B0A62_09680</name>
    <name evidence="1" type="ORF">IW20_08265</name>
</gene>
<dbReference type="RefSeq" id="WP_035620716.1">
    <property type="nucleotide sequence ID" value="NZ_JBEWQG010000003.1"/>
</dbReference>
<protein>
    <submittedName>
        <fullName evidence="1">Uncharacterized protein</fullName>
    </submittedName>
</protein>
<dbReference type="OrthoDB" id="1341935at2"/>
<dbReference type="eggNOG" id="ENOG502ZWP2">
    <property type="taxonomic scope" value="Bacteria"/>
</dbReference>
<dbReference type="STRING" id="991.IW20_08265"/>
<reference evidence="1 3" key="1">
    <citation type="submission" date="2014-07" db="EMBL/GenBank/DDBJ databases">
        <title>Genome of Flavobacterium hydatis DSM 2063.</title>
        <authorList>
            <person name="Pipes S.E."/>
            <person name="Stropko S.J."/>
            <person name="Newman J.D."/>
        </authorList>
    </citation>
    <scope>NUCLEOTIDE SEQUENCE [LARGE SCALE GENOMIC DNA]</scope>
    <source>
        <strain evidence="1 3">DSM 2063</strain>
    </source>
</reference>
<proteinExistence type="predicted"/>
<evidence type="ECO:0000313" key="2">
    <source>
        <dbReference type="EMBL" id="OXA95160.1"/>
    </source>
</evidence>
<accession>A0A086AKW2</accession>